<dbReference type="GO" id="GO:0005737">
    <property type="term" value="C:cytoplasm"/>
    <property type="evidence" value="ECO:0007669"/>
    <property type="project" value="UniProtKB-SubCell"/>
</dbReference>
<feature type="site" description="Important for substrate specificity" evidence="4">
    <location>
        <position position="88"/>
    </location>
</feature>
<keyword evidence="4" id="KW-0963">Cytoplasm</keyword>
<dbReference type="PIRSF" id="PIRSF006305">
    <property type="entry name" value="Maf"/>
    <property type="match status" value="1"/>
</dbReference>
<organism evidence="5 6">
    <name type="scientific">Marinospirillum alkaliphilum DSM 21637</name>
    <dbReference type="NCBI Taxonomy" id="1122209"/>
    <lineage>
        <taxon>Bacteria</taxon>
        <taxon>Pseudomonadati</taxon>
        <taxon>Pseudomonadota</taxon>
        <taxon>Gammaproteobacteria</taxon>
        <taxon>Oceanospirillales</taxon>
        <taxon>Oceanospirillaceae</taxon>
        <taxon>Marinospirillum</taxon>
    </lineage>
</organism>
<dbReference type="GO" id="GO:0036221">
    <property type="term" value="F:UTP diphosphatase activity"/>
    <property type="evidence" value="ECO:0007669"/>
    <property type="project" value="RHEA"/>
</dbReference>
<dbReference type="SUPFAM" id="SSF52972">
    <property type="entry name" value="ITPase-like"/>
    <property type="match status" value="1"/>
</dbReference>
<feature type="site" description="Important for substrate specificity" evidence="4">
    <location>
        <position position="24"/>
    </location>
</feature>
<comment type="similarity">
    <text evidence="4">Belongs to the Maf family. YhdE subfamily.</text>
</comment>
<dbReference type="PANTHER" id="PTHR43213:SF5">
    <property type="entry name" value="BIFUNCTIONAL DTTP_UTP PYROPHOSPHATASE_METHYLTRANSFERASE PROTEIN-RELATED"/>
    <property type="match status" value="1"/>
</dbReference>
<dbReference type="InterPro" id="IPR029001">
    <property type="entry name" value="ITPase-like_fam"/>
</dbReference>
<dbReference type="PANTHER" id="PTHR43213">
    <property type="entry name" value="BIFUNCTIONAL DTTP/UTP PYROPHOSPHATASE/METHYLTRANSFERASE PROTEIN-RELATED"/>
    <property type="match status" value="1"/>
</dbReference>
<evidence type="ECO:0000256" key="1">
    <source>
        <dbReference type="ARBA" id="ARBA00001968"/>
    </source>
</evidence>
<gene>
    <name evidence="5" type="ORF">SAMN02745752_01981</name>
</gene>
<feature type="active site" description="Proton acceptor" evidence="4">
    <location>
        <position position="87"/>
    </location>
</feature>
<dbReference type="Pfam" id="PF02545">
    <property type="entry name" value="Maf"/>
    <property type="match status" value="1"/>
</dbReference>
<feature type="site" description="Important for substrate specificity" evidence="4">
    <location>
        <position position="170"/>
    </location>
</feature>
<dbReference type="InterPro" id="IPR003697">
    <property type="entry name" value="Maf-like"/>
</dbReference>
<dbReference type="Gene3D" id="3.90.950.10">
    <property type="match status" value="1"/>
</dbReference>
<dbReference type="GO" id="GO:0009117">
    <property type="term" value="P:nucleotide metabolic process"/>
    <property type="evidence" value="ECO:0007669"/>
    <property type="project" value="UniProtKB-KW"/>
</dbReference>
<dbReference type="EMBL" id="FPJW01000006">
    <property type="protein sequence ID" value="SFX52020.1"/>
    <property type="molecule type" value="Genomic_DNA"/>
</dbReference>
<dbReference type="RefSeq" id="WP_218163494.1">
    <property type="nucleotide sequence ID" value="NZ_FPJW01000006.1"/>
</dbReference>
<comment type="cofactor">
    <cofactor evidence="1 4">
        <name>a divalent metal cation</name>
        <dbReference type="ChEBI" id="CHEBI:60240"/>
    </cofactor>
</comment>
<accession>A0A1K1XSL1</accession>
<evidence type="ECO:0000256" key="3">
    <source>
        <dbReference type="ARBA" id="ARBA00023080"/>
    </source>
</evidence>
<dbReference type="Proteomes" id="UP000182350">
    <property type="component" value="Unassembled WGS sequence"/>
</dbReference>
<comment type="catalytic activity">
    <reaction evidence="4">
        <text>UTP + H2O = UMP + diphosphate + H(+)</text>
        <dbReference type="Rhea" id="RHEA:29395"/>
        <dbReference type="ChEBI" id="CHEBI:15377"/>
        <dbReference type="ChEBI" id="CHEBI:15378"/>
        <dbReference type="ChEBI" id="CHEBI:33019"/>
        <dbReference type="ChEBI" id="CHEBI:46398"/>
        <dbReference type="ChEBI" id="CHEBI:57865"/>
        <dbReference type="EC" id="3.6.1.9"/>
    </reaction>
</comment>
<evidence type="ECO:0000313" key="5">
    <source>
        <dbReference type="EMBL" id="SFX52020.1"/>
    </source>
</evidence>
<dbReference type="HAMAP" id="MF_00528">
    <property type="entry name" value="Maf"/>
    <property type="match status" value="1"/>
</dbReference>
<evidence type="ECO:0000256" key="4">
    <source>
        <dbReference type="HAMAP-Rule" id="MF_00528"/>
    </source>
</evidence>
<evidence type="ECO:0000313" key="6">
    <source>
        <dbReference type="Proteomes" id="UP000182350"/>
    </source>
</evidence>
<dbReference type="NCBIfam" id="TIGR00172">
    <property type="entry name" value="maf"/>
    <property type="match status" value="1"/>
</dbReference>
<comment type="caution">
    <text evidence="4">Lacks conserved residue(s) required for the propagation of feature annotation.</text>
</comment>
<evidence type="ECO:0000256" key="2">
    <source>
        <dbReference type="ARBA" id="ARBA00022801"/>
    </source>
</evidence>
<comment type="function">
    <text evidence="4">Nucleoside triphosphate pyrophosphatase that hydrolyzes dTTP and UTP. May have a dual role in cell division arrest and in preventing the incorporation of modified nucleotides into cellular nucleic acids.</text>
</comment>
<keyword evidence="2 4" id="KW-0378">Hydrolase</keyword>
<dbReference type="EC" id="3.6.1.9" evidence="4"/>
<dbReference type="STRING" id="1122209.SAMN02745752_01981"/>
<name>A0A1K1XSL1_9GAMM</name>
<comment type="subcellular location">
    <subcellularLocation>
        <location evidence="4">Cytoplasm</location>
    </subcellularLocation>
</comment>
<dbReference type="GO" id="GO:0036218">
    <property type="term" value="F:dTTP diphosphatase activity"/>
    <property type="evidence" value="ECO:0007669"/>
    <property type="project" value="RHEA"/>
</dbReference>
<protein>
    <recommendedName>
        <fullName evidence="4">dTTP/UTP pyrophosphatase</fullName>
        <shortName evidence="4">dTTPase/UTPase</shortName>
        <ecNumber evidence="4">3.6.1.9</ecNumber>
    </recommendedName>
    <alternativeName>
        <fullName evidence="4">Nucleoside triphosphate pyrophosphatase</fullName>
    </alternativeName>
    <alternativeName>
        <fullName evidence="4">Nucleotide pyrophosphatase</fullName>
        <shortName evidence="4">Nucleotide PPase</shortName>
    </alternativeName>
</protein>
<proteinExistence type="inferred from homology"/>
<dbReference type="AlphaFoldDB" id="A0A1K1XSL1"/>
<dbReference type="CDD" id="cd00555">
    <property type="entry name" value="Maf"/>
    <property type="match status" value="1"/>
</dbReference>
<reference evidence="5 6" key="1">
    <citation type="submission" date="2016-11" db="EMBL/GenBank/DDBJ databases">
        <authorList>
            <person name="Jaros S."/>
            <person name="Januszkiewicz K."/>
            <person name="Wedrychowicz H."/>
        </authorList>
    </citation>
    <scope>NUCLEOTIDE SEQUENCE [LARGE SCALE GENOMIC DNA]</scope>
    <source>
        <strain evidence="5 6">DSM 21637</strain>
    </source>
</reference>
<keyword evidence="3 4" id="KW-0546">Nucleotide metabolism</keyword>
<comment type="catalytic activity">
    <reaction evidence="4">
        <text>dTTP + H2O = dTMP + diphosphate + H(+)</text>
        <dbReference type="Rhea" id="RHEA:28534"/>
        <dbReference type="ChEBI" id="CHEBI:15377"/>
        <dbReference type="ChEBI" id="CHEBI:15378"/>
        <dbReference type="ChEBI" id="CHEBI:33019"/>
        <dbReference type="ChEBI" id="CHEBI:37568"/>
        <dbReference type="ChEBI" id="CHEBI:63528"/>
        <dbReference type="EC" id="3.6.1.9"/>
    </reaction>
</comment>
<sequence length="207" mass="22166">MNHNQHYASLPRLESLVLGSASPRRRDLLLQLMPDLAIQVHPADIDESLLGQESGEALVLRLAAAKAAAVIASLPQKLQGSLVLTADTEVVQNGQPLGKPQSPEHAVELLLRLSGQSHQVKTALVLQQGPQRLQRLVTTEVTFRQLSVEEVRAYVATGESADKAGGYGIQGRGAALVASIRGSYTNVVGLPLEAVAELLPQMGYRIF</sequence>
<keyword evidence="6" id="KW-1185">Reference proteome</keyword>